<dbReference type="Proteomes" id="UP000317624">
    <property type="component" value="Unassembled WGS sequence"/>
</dbReference>
<dbReference type="OrthoDB" id="7594215at2"/>
<proteinExistence type="predicted"/>
<keyword evidence="2" id="KW-1185">Reference proteome</keyword>
<protein>
    <submittedName>
        <fullName evidence="1">Uncharacterized protein</fullName>
    </submittedName>
</protein>
<evidence type="ECO:0000313" key="1">
    <source>
        <dbReference type="EMBL" id="TVT39305.1"/>
    </source>
</evidence>
<accession>A0A558BS48</accession>
<comment type="caution">
    <text evidence="1">The sequence shown here is derived from an EMBL/GenBank/DDBJ whole genome shotgun (WGS) entry which is preliminary data.</text>
</comment>
<gene>
    <name evidence="1" type="ORF">FNT36_16755</name>
</gene>
<reference evidence="1 2" key="1">
    <citation type="submission" date="2019-07" db="EMBL/GenBank/DDBJ databases">
        <title>Hymenobacter sp. straun FUR1 Genome sequencing and assembly.</title>
        <authorList>
            <person name="Chhetri G."/>
        </authorList>
    </citation>
    <scope>NUCLEOTIDE SEQUENCE [LARGE SCALE GENOMIC DNA]</scope>
    <source>
        <strain evidence="1 2">Fur1</strain>
    </source>
</reference>
<dbReference type="RefSeq" id="WP_144850029.1">
    <property type="nucleotide sequence ID" value="NZ_VMRJ01000004.1"/>
</dbReference>
<dbReference type="AlphaFoldDB" id="A0A558BS48"/>
<organism evidence="1 2">
    <name type="scientific">Hymenobacter setariae</name>
    <dbReference type="NCBI Taxonomy" id="2594794"/>
    <lineage>
        <taxon>Bacteria</taxon>
        <taxon>Pseudomonadati</taxon>
        <taxon>Bacteroidota</taxon>
        <taxon>Cytophagia</taxon>
        <taxon>Cytophagales</taxon>
        <taxon>Hymenobacteraceae</taxon>
        <taxon>Hymenobacter</taxon>
    </lineage>
</organism>
<name>A0A558BS48_9BACT</name>
<sequence length="147" mass="17286">MKRYVAVNRDEEALDKLILAAHLQPLLSNAKWVKLLTTLVAQWPLVQACQVKLIWEDVGNERWLHLDEHTSYQFNYYANAMEAMISGKPHLAWTAYKEIEWLDFPRFFSPKAAEQDLSVIQRQLEAVGQFRLETSPDQLRLYAYHRP</sequence>
<dbReference type="EMBL" id="VMRJ01000004">
    <property type="protein sequence ID" value="TVT39305.1"/>
    <property type="molecule type" value="Genomic_DNA"/>
</dbReference>
<evidence type="ECO:0000313" key="2">
    <source>
        <dbReference type="Proteomes" id="UP000317624"/>
    </source>
</evidence>